<dbReference type="PROSITE" id="PS00388">
    <property type="entry name" value="PROTEASOME_ALPHA_1"/>
    <property type="match status" value="1"/>
</dbReference>
<dbReference type="OMA" id="YGYDMPV"/>
<dbReference type="GO" id="GO:0016787">
    <property type="term" value="F:hydrolase activity"/>
    <property type="evidence" value="ECO:0007669"/>
    <property type="project" value="UniProtKB-KW"/>
</dbReference>
<comment type="subcellular location">
    <subcellularLocation>
        <location evidence="7">Cytoplasm</location>
    </subcellularLocation>
    <subcellularLocation>
        <location evidence="7">Nucleus</location>
    </subcellularLocation>
</comment>
<keyword evidence="9" id="KW-0378">Hydrolase</keyword>
<dbReference type="Gene3D" id="3.60.20.10">
    <property type="entry name" value="Glutamine Phosphoribosylpyrophosphate, subunit 1, domain 1"/>
    <property type="match status" value="1"/>
</dbReference>
<dbReference type="Pfam" id="PF00227">
    <property type="entry name" value="Proteasome"/>
    <property type="match status" value="1"/>
</dbReference>
<dbReference type="OrthoDB" id="431557at2759"/>
<dbReference type="InterPro" id="IPR034642">
    <property type="entry name" value="Proteasome_subunit_alpha6"/>
</dbReference>
<comment type="function">
    <text evidence="1">The proteasome is a multicatalytic proteinase complex which is characterized by its ability to cleave peptides with Arg, Phe, Tyr, Leu, and Glu adjacent to the leaving group at neutral or slightly basic pH. The proteasome has an ATP-dependent proteolytic activity.</text>
</comment>
<dbReference type="InterPro" id="IPR001353">
    <property type="entry name" value="Proteasome_sua/b"/>
</dbReference>
<dbReference type="GO" id="GO:0010498">
    <property type="term" value="P:proteasomal protein catabolic process"/>
    <property type="evidence" value="ECO:0007669"/>
    <property type="project" value="UniProtKB-ARBA"/>
</dbReference>
<protein>
    <recommendedName>
        <fullName evidence="7">Proteasome subunit alpha type</fullName>
    </recommendedName>
</protein>
<dbReference type="GO" id="GO:0019773">
    <property type="term" value="C:proteasome core complex, alpha-subunit complex"/>
    <property type="evidence" value="ECO:0007669"/>
    <property type="project" value="UniProtKB-UniRule"/>
</dbReference>
<evidence type="ECO:0000256" key="6">
    <source>
        <dbReference type="PROSITE-ProRule" id="PRU00808"/>
    </source>
</evidence>
<evidence type="ECO:0000259" key="8">
    <source>
        <dbReference type="PROSITE" id="PS00388"/>
    </source>
</evidence>
<keyword evidence="4 7" id="KW-0539">Nucleus</keyword>
<dbReference type="GO" id="GO:0006511">
    <property type="term" value="P:ubiquitin-dependent protein catabolic process"/>
    <property type="evidence" value="ECO:0007669"/>
    <property type="project" value="InterPro"/>
</dbReference>
<dbReference type="AlphaFoldDB" id="A0A0A1TUR7"/>
<dbReference type="PANTHER" id="PTHR11599">
    <property type="entry name" value="PROTEASOME SUBUNIT ALPHA/BETA"/>
    <property type="match status" value="1"/>
</dbReference>
<evidence type="ECO:0000256" key="4">
    <source>
        <dbReference type="ARBA" id="ARBA00023242"/>
    </source>
</evidence>
<dbReference type="GeneID" id="14882821"/>
<evidence type="ECO:0000313" key="10">
    <source>
        <dbReference type="Proteomes" id="UP000014680"/>
    </source>
</evidence>
<dbReference type="VEuPathDB" id="AmoebaDB:EIN_198130"/>
<dbReference type="CDD" id="cd03754">
    <property type="entry name" value="proteasome_alpha_type_6"/>
    <property type="match status" value="1"/>
</dbReference>
<keyword evidence="10" id="KW-1185">Reference proteome</keyword>
<evidence type="ECO:0000313" key="9">
    <source>
        <dbReference type="EMBL" id="ELP83860.1"/>
    </source>
</evidence>
<dbReference type="KEGG" id="eiv:EIN_198130"/>
<dbReference type="InterPro" id="IPR050115">
    <property type="entry name" value="Proteasome_alpha"/>
</dbReference>
<evidence type="ECO:0000256" key="7">
    <source>
        <dbReference type="RuleBase" id="RU000551"/>
    </source>
</evidence>
<dbReference type="InterPro" id="IPR023332">
    <property type="entry name" value="Proteasome_alpha-type"/>
</dbReference>
<feature type="domain" description="Proteasome alpha-type subunits" evidence="8">
    <location>
        <begin position="6"/>
        <end position="28"/>
    </location>
</feature>
<reference evidence="9 10" key="1">
    <citation type="submission" date="2012-10" db="EMBL/GenBank/DDBJ databases">
        <authorList>
            <person name="Zafar N."/>
            <person name="Inman J."/>
            <person name="Hall N."/>
            <person name="Lorenzi H."/>
            <person name="Caler E."/>
        </authorList>
    </citation>
    <scope>NUCLEOTIDE SEQUENCE [LARGE SCALE GENOMIC DNA]</scope>
    <source>
        <strain evidence="9 10">IP1</strain>
    </source>
</reference>
<evidence type="ECO:0000256" key="3">
    <source>
        <dbReference type="ARBA" id="ARBA00022942"/>
    </source>
</evidence>
<sequence>MAGTGYDRQLTIFSPEGRLYQVEYALKSVKCENLTTVGICGGDAACIITQKKLPDRLVDPTTVTHFHRISKHVGCCQAGIYADGKLIAQRSQYNSSKFELDYGYEMPVSLVAKKTADFAQMLTQHAYMRPFGVSSMFIGWDEETDAPQLWRSDPAGSVAAFRGCAAGEKEQEAFNNLEKRKVAKDMKTDDVICMAIDCLQTVTSSEFKVGDVEISVVSKEHTEFHILNAKDVEKYLLMASAKD</sequence>
<dbReference type="EMBL" id="KB207226">
    <property type="protein sequence ID" value="ELP83860.1"/>
    <property type="molecule type" value="Genomic_DNA"/>
</dbReference>
<proteinExistence type="inferred from homology"/>
<dbReference type="Pfam" id="PF10584">
    <property type="entry name" value="Proteasome_A_N"/>
    <property type="match status" value="1"/>
</dbReference>
<gene>
    <name evidence="9" type="ORF">EIN_198130</name>
</gene>
<dbReference type="InterPro" id="IPR029055">
    <property type="entry name" value="Ntn_hydrolases_N"/>
</dbReference>
<comment type="subunit">
    <text evidence="5">The 26S proteasome consists of a 20S proteasome core and two 19S regulatory subunits. The 20S proteasome core is composed of 28 subunits that are arranged in four stacked rings, resulting in a barrel-shaped structure. The two end rings are each formed by seven alpha subunits, and the two central rings are each formed by seven beta subunits. The catalytic chamber with the active sites is on the inside of the barrel.</text>
</comment>
<dbReference type="GO" id="GO:0005634">
    <property type="term" value="C:nucleus"/>
    <property type="evidence" value="ECO:0007669"/>
    <property type="project" value="UniProtKB-SubCell"/>
</dbReference>
<dbReference type="Proteomes" id="UP000014680">
    <property type="component" value="Unassembled WGS sequence"/>
</dbReference>
<keyword evidence="3 6" id="KW-0647">Proteasome</keyword>
<dbReference type="FunFam" id="3.60.20.10:FF:000055">
    <property type="entry name" value="Proteasome subunit alpha type"/>
    <property type="match status" value="1"/>
</dbReference>
<dbReference type="PROSITE" id="PS51475">
    <property type="entry name" value="PROTEASOME_ALPHA_2"/>
    <property type="match status" value="1"/>
</dbReference>
<dbReference type="SMART" id="SM00948">
    <property type="entry name" value="Proteasome_A_N"/>
    <property type="match status" value="1"/>
</dbReference>
<dbReference type="InterPro" id="IPR000426">
    <property type="entry name" value="Proteasome_asu_N"/>
</dbReference>
<comment type="similarity">
    <text evidence="6 7">Belongs to the peptidase T1A family.</text>
</comment>
<accession>A0A0A1TUR7</accession>
<keyword evidence="2 7" id="KW-0963">Cytoplasm</keyword>
<dbReference type="SUPFAM" id="SSF56235">
    <property type="entry name" value="N-terminal nucleophile aminohydrolases (Ntn hydrolases)"/>
    <property type="match status" value="1"/>
</dbReference>
<evidence type="ECO:0000256" key="2">
    <source>
        <dbReference type="ARBA" id="ARBA00022490"/>
    </source>
</evidence>
<evidence type="ECO:0000256" key="5">
    <source>
        <dbReference type="ARBA" id="ARBA00026071"/>
    </source>
</evidence>
<organism evidence="9 10">
    <name type="scientific">Entamoeba invadens IP1</name>
    <dbReference type="NCBI Taxonomy" id="370355"/>
    <lineage>
        <taxon>Eukaryota</taxon>
        <taxon>Amoebozoa</taxon>
        <taxon>Evosea</taxon>
        <taxon>Archamoebae</taxon>
        <taxon>Mastigamoebida</taxon>
        <taxon>Entamoebidae</taxon>
        <taxon>Entamoeba</taxon>
    </lineage>
</organism>
<evidence type="ECO:0000256" key="1">
    <source>
        <dbReference type="ARBA" id="ARBA00002000"/>
    </source>
</evidence>
<dbReference type="RefSeq" id="XP_004183206.1">
    <property type="nucleotide sequence ID" value="XM_004183158.1"/>
</dbReference>
<dbReference type="GO" id="GO:0005737">
    <property type="term" value="C:cytoplasm"/>
    <property type="evidence" value="ECO:0007669"/>
    <property type="project" value="UniProtKB-SubCell"/>
</dbReference>
<name>A0A0A1TUR7_ENTIV</name>